<feature type="non-terminal residue" evidence="1">
    <location>
        <position position="1"/>
    </location>
</feature>
<name>A0A382TBW6_9ZZZZ</name>
<dbReference type="InterPro" id="IPR036866">
    <property type="entry name" value="RibonucZ/Hydroxyglut_hydro"/>
</dbReference>
<accession>A0A382TBW6</accession>
<gene>
    <name evidence="1" type="ORF">METZ01_LOCUS372488</name>
</gene>
<dbReference type="SUPFAM" id="SSF56281">
    <property type="entry name" value="Metallo-hydrolase/oxidoreductase"/>
    <property type="match status" value="1"/>
</dbReference>
<protein>
    <recommendedName>
        <fullName evidence="2">Metallo-beta-lactamase domain-containing protein</fullName>
    </recommendedName>
</protein>
<proteinExistence type="predicted"/>
<organism evidence="1">
    <name type="scientific">marine metagenome</name>
    <dbReference type="NCBI Taxonomy" id="408172"/>
    <lineage>
        <taxon>unclassified sequences</taxon>
        <taxon>metagenomes</taxon>
        <taxon>ecological metagenomes</taxon>
    </lineage>
</organism>
<evidence type="ECO:0000313" key="1">
    <source>
        <dbReference type="EMBL" id="SVD19634.1"/>
    </source>
</evidence>
<dbReference type="EMBL" id="UINC01135469">
    <property type="protein sequence ID" value="SVD19634.1"/>
    <property type="molecule type" value="Genomic_DNA"/>
</dbReference>
<sequence length="166" mass="18469">VSQSVYLQILGSGAGDANFDSDWAADLPPKDRRRYASNFLAADLLIDFNQHTPGALAQYSIDPTSIEYLLISHGHFDHFQPLEIMRFAAGLSKPLKVFGNSMVIDALELCRDTAFDEATGRFVRHEDSYNLQTTKLTLAEQATVGATRVTPLLGNHFMNKPYCIME</sequence>
<reference evidence="1" key="1">
    <citation type="submission" date="2018-05" db="EMBL/GenBank/DDBJ databases">
        <authorList>
            <person name="Lanie J.A."/>
            <person name="Ng W.-L."/>
            <person name="Kazmierczak K.M."/>
            <person name="Andrzejewski T.M."/>
            <person name="Davidsen T.M."/>
            <person name="Wayne K.J."/>
            <person name="Tettelin H."/>
            <person name="Glass J.I."/>
            <person name="Rusch D."/>
            <person name="Podicherti R."/>
            <person name="Tsui H.-C.T."/>
            <person name="Winkler M.E."/>
        </authorList>
    </citation>
    <scope>NUCLEOTIDE SEQUENCE</scope>
</reference>
<evidence type="ECO:0008006" key="2">
    <source>
        <dbReference type="Google" id="ProtNLM"/>
    </source>
</evidence>
<feature type="non-terminal residue" evidence="1">
    <location>
        <position position="166"/>
    </location>
</feature>
<dbReference type="AlphaFoldDB" id="A0A382TBW6"/>
<dbReference type="Pfam" id="PF23023">
    <property type="entry name" value="Anti-Pycsar_Apyc1"/>
    <property type="match status" value="1"/>
</dbReference>
<dbReference type="Gene3D" id="3.60.15.10">
    <property type="entry name" value="Ribonuclease Z/Hydroxyacylglutathione hydrolase-like"/>
    <property type="match status" value="1"/>
</dbReference>